<evidence type="ECO:0000313" key="1">
    <source>
        <dbReference type="EMBL" id="GFN86070.1"/>
    </source>
</evidence>
<gene>
    <name evidence="1" type="ORF">PoB_001257600</name>
</gene>
<dbReference type="EMBL" id="BLXT01001485">
    <property type="protein sequence ID" value="GFN86070.1"/>
    <property type="molecule type" value="Genomic_DNA"/>
</dbReference>
<dbReference type="AlphaFoldDB" id="A0AAV3YRX1"/>
<name>A0AAV3YRX1_9GAST</name>
<keyword evidence="2" id="KW-1185">Reference proteome</keyword>
<organism evidence="1 2">
    <name type="scientific">Plakobranchus ocellatus</name>
    <dbReference type="NCBI Taxonomy" id="259542"/>
    <lineage>
        <taxon>Eukaryota</taxon>
        <taxon>Metazoa</taxon>
        <taxon>Spiralia</taxon>
        <taxon>Lophotrochozoa</taxon>
        <taxon>Mollusca</taxon>
        <taxon>Gastropoda</taxon>
        <taxon>Heterobranchia</taxon>
        <taxon>Euthyneura</taxon>
        <taxon>Panpulmonata</taxon>
        <taxon>Sacoglossa</taxon>
        <taxon>Placobranchoidea</taxon>
        <taxon>Plakobranchidae</taxon>
        <taxon>Plakobranchus</taxon>
    </lineage>
</organism>
<sequence>MPNGSNKKWILVYQDHLKKFCILRALTSKRAAEVTFHLLHYFLPSQARRVQSPQPRTDEMASQPGTVTLGTHLDADLLPQASTSSKALQQNGITALQHLTGAIKTGQIQLNQEVALSMHKVLVHRLDQETGRISTGTLSYPRNVIGWQY</sequence>
<comment type="caution">
    <text evidence="1">The sequence shown here is derived from an EMBL/GenBank/DDBJ whole genome shotgun (WGS) entry which is preliminary data.</text>
</comment>
<accession>A0AAV3YRX1</accession>
<evidence type="ECO:0000313" key="2">
    <source>
        <dbReference type="Proteomes" id="UP000735302"/>
    </source>
</evidence>
<dbReference type="Proteomes" id="UP000735302">
    <property type="component" value="Unassembled WGS sequence"/>
</dbReference>
<protein>
    <submittedName>
        <fullName evidence="1">Uncharacterized protein</fullName>
    </submittedName>
</protein>
<reference evidence="1 2" key="1">
    <citation type="journal article" date="2021" name="Elife">
        <title>Chloroplast acquisition without the gene transfer in kleptoplastic sea slugs, Plakobranchus ocellatus.</title>
        <authorList>
            <person name="Maeda T."/>
            <person name="Takahashi S."/>
            <person name="Yoshida T."/>
            <person name="Shimamura S."/>
            <person name="Takaki Y."/>
            <person name="Nagai Y."/>
            <person name="Toyoda A."/>
            <person name="Suzuki Y."/>
            <person name="Arimoto A."/>
            <person name="Ishii H."/>
            <person name="Satoh N."/>
            <person name="Nishiyama T."/>
            <person name="Hasebe M."/>
            <person name="Maruyama T."/>
            <person name="Minagawa J."/>
            <person name="Obokata J."/>
            <person name="Shigenobu S."/>
        </authorList>
    </citation>
    <scope>NUCLEOTIDE SEQUENCE [LARGE SCALE GENOMIC DNA]</scope>
</reference>
<proteinExistence type="predicted"/>